<accession>A0A8C4N4A7</accession>
<dbReference type="Ensembl" id="ENSEAST00005034516.1">
    <property type="protein sequence ID" value="ENSEASP00005031753.1"/>
    <property type="gene ID" value="ENSEASG00005021612.1"/>
</dbReference>
<proteinExistence type="predicted"/>
<protein>
    <submittedName>
        <fullName evidence="1">Uncharacterized protein</fullName>
    </submittedName>
</protein>
<dbReference type="AlphaFoldDB" id="A0A8C4N4A7"/>
<name>A0A8C4N4A7_EQUAS</name>
<organism evidence="1">
    <name type="scientific">Equus asinus asinus</name>
    <dbReference type="NCBI Taxonomy" id="83772"/>
    <lineage>
        <taxon>Eukaryota</taxon>
        <taxon>Metazoa</taxon>
        <taxon>Chordata</taxon>
        <taxon>Craniata</taxon>
        <taxon>Vertebrata</taxon>
        <taxon>Euteleostomi</taxon>
        <taxon>Mammalia</taxon>
        <taxon>Eutheria</taxon>
        <taxon>Laurasiatheria</taxon>
        <taxon>Perissodactyla</taxon>
        <taxon>Equidae</taxon>
        <taxon>Equus</taxon>
    </lineage>
</organism>
<reference evidence="1" key="1">
    <citation type="submission" date="2023-03" db="UniProtKB">
        <authorList>
            <consortium name="Ensembl"/>
        </authorList>
    </citation>
    <scope>IDENTIFICATION</scope>
</reference>
<evidence type="ECO:0000313" key="1">
    <source>
        <dbReference type="Ensembl" id="ENSEASP00005031753.1"/>
    </source>
</evidence>
<sequence>MIDGRLMATSLSPKTYLADVQLERYPTILLVHHPITINHNYLSDSHHI</sequence>